<evidence type="ECO:0000313" key="4">
    <source>
        <dbReference type="Proteomes" id="UP000677858"/>
    </source>
</evidence>
<reference evidence="3" key="1">
    <citation type="submission" date="2017-06" db="EMBL/GenBank/DDBJ databases">
        <title>Virome of ticks in the Northeast.</title>
        <authorList>
            <person name="Tokarz R."/>
            <person name="Tagliafierro T."/>
            <person name="Sameroff S."/>
            <person name="Lipkin W.I."/>
        </authorList>
    </citation>
    <scope>NUCLEOTIDE SEQUENCE</scope>
    <source>
        <strain evidence="3">RTS95.16</strain>
    </source>
</reference>
<sequence length="719" mass="81232">MRTIQNRRVLLVAWLLISPSLGAIWISEGGDSSSPGSIKAGQPSTGHHKKISTKGLKIEGPINKTHSLIRLPYANRWFIIPSQLLKSQIPEAVNLISTRLSTEVRNPSLPLITTSQGHILPSLPNLNFFPLTENFTSKPTLAPPLNCETENSSSLMPGVLRIWGPPSSSKTVEGRLVSCYTKLENCTKYFFGSEQISTLYDRKTECNSYHLQVMDENIPQIWNSIQWTHPNVQAPCLWTGTQSVREDYIHSEKVNVILSSDGFVSFPLGMSFCPAFQQTSCKSKSQVLFLKSLIKDPSGCDSLEIKMISKVFISLRQFNKTNFIMSSIKDPNHQLGFSLENAKQICHKDGKQFFHSLLLTKSLYILSLLPLDKKENGTLGLESLSTWVRDLQEDEDYWKSHHPENNTETSDPKDQTASAHQWRIHHKIPIRTVFTEAEIIYGLNQLSDLTEKAIQQVYLEVCKLTRTIWQLAVQTWKTNPTFVAQLISKSNNVIGENRNGTLLIHHSVPAGPLELKLPLEFRGNWVKASMMNPFSRNAQVVWIQRISGFIVNHTPRATPSTMPPPDFLIPFNQTHYFNILDGSPLVSELITGFMWNSSSAFFSSSLTLERQDTNALEQISKILDEVAQPPSQETVPVPDRGRGIDISHHWQDFVTWITSLFSSWKLYFALILITLCVLIIRCIYSKFRTSRVIPLEPSSPLSFHSWVSHEPSTQLSSPV</sequence>
<keyword evidence="2" id="KW-1133">Transmembrane helix</keyword>
<dbReference type="EMBL" id="MF360790">
    <property type="protein sequence ID" value="AUW34389.1"/>
    <property type="molecule type" value="Viral_cRNA"/>
</dbReference>
<keyword evidence="2" id="KW-0472">Membrane</keyword>
<feature type="region of interest" description="Disordered" evidence="1">
    <location>
        <begin position="399"/>
        <end position="418"/>
    </location>
</feature>
<feature type="region of interest" description="Disordered" evidence="1">
    <location>
        <begin position="35"/>
        <end position="54"/>
    </location>
</feature>
<feature type="transmembrane region" description="Helical" evidence="2">
    <location>
        <begin position="664"/>
        <end position="684"/>
    </location>
</feature>
<dbReference type="Proteomes" id="UP000677858">
    <property type="component" value="Segment"/>
</dbReference>
<evidence type="ECO:0000313" key="3">
    <source>
        <dbReference type="EMBL" id="AUW34389.1"/>
    </source>
</evidence>
<accession>A0A2K9YNG4</accession>
<evidence type="ECO:0000256" key="2">
    <source>
        <dbReference type="SAM" id="Phobius"/>
    </source>
</evidence>
<dbReference type="RefSeq" id="YP_010797553.1">
    <property type="nucleotide sequence ID" value="NC_076201.1"/>
</dbReference>
<proteinExistence type="predicted"/>
<dbReference type="KEGG" id="vg:80535499"/>
<protein>
    <submittedName>
        <fullName evidence="3">G</fullName>
    </submittedName>
</protein>
<dbReference type="GeneID" id="80535499"/>
<name>A0A2K9YNG4_9RHAB</name>
<keyword evidence="4" id="KW-1185">Reference proteome</keyword>
<evidence type="ECO:0000256" key="1">
    <source>
        <dbReference type="SAM" id="MobiDB-lite"/>
    </source>
</evidence>
<organism evidence="3">
    <name type="scientific">Blacklegged tick rhabdovirus 1</name>
    <dbReference type="NCBI Taxonomy" id="2079605"/>
    <lineage>
        <taxon>Viruses</taxon>
        <taxon>Riboviria</taxon>
        <taxon>Orthornavirae</taxon>
        <taxon>Negarnaviricota</taxon>
        <taxon>Haploviricotina</taxon>
        <taxon>Monjiviricetes</taxon>
        <taxon>Mononegavirales</taxon>
        <taxon>Rhabdoviridae</taxon>
        <taxon>Deltarhabdovirinae</taxon>
        <taxon>Betaricinrhavirus</taxon>
        <taxon>Betaricinrhavirus scapularis</taxon>
    </lineage>
</organism>
<feature type="compositionally biased region" description="Basic and acidic residues" evidence="1">
    <location>
        <begin position="399"/>
        <end position="414"/>
    </location>
</feature>
<keyword evidence="2" id="KW-0812">Transmembrane</keyword>